<evidence type="ECO:0000256" key="1">
    <source>
        <dbReference type="PROSITE-ProRule" id="PRU00339"/>
    </source>
</evidence>
<dbReference type="SUPFAM" id="SSF48452">
    <property type="entry name" value="TPR-like"/>
    <property type="match status" value="1"/>
</dbReference>
<feature type="compositionally biased region" description="Basic and acidic residues" evidence="2">
    <location>
        <begin position="256"/>
        <end position="266"/>
    </location>
</feature>
<feature type="repeat" description="TPR" evidence="1">
    <location>
        <begin position="70"/>
        <end position="103"/>
    </location>
</feature>
<dbReference type="EMBL" id="QFPN01000007">
    <property type="protein sequence ID" value="PZQ13550.1"/>
    <property type="molecule type" value="Genomic_DNA"/>
</dbReference>
<dbReference type="Gene3D" id="1.25.40.10">
    <property type="entry name" value="Tetratricopeptide repeat domain"/>
    <property type="match status" value="1"/>
</dbReference>
<feature type="region of interest" description="Disordered" evidence="2">
    <location>
        <begin position="124"/>
        <end position="211"/>
    </location>
</feature>
<sequence>MIRILALVALVIAALCATDLRERAGRALYHAGLPQAAAVVLGGGPWNAAALYDAGRYGEAAEAFRKTDFQSQHYDVGVALARAGRLKDAVAAFDYALVVDPNDDDARFNLALVEAAMRKARADAPDADGAAGAAATQNKRSNTASDIASDVDSAGEGAAGDRDSGRRAENAGPSKALKEGKGGPSERGSEPAKAQGSIGTGAGAGRTGDAYGNVAQAPEQLAHRLAPMQLKTVAASQRWLETLTDDPGVYLKRRIAHEQSGRKERGTGAPPATDAW</sequence>
<evidence type="ECO:0000313" key="3">
    <source>
        <dbReference type="EMBL" id="PZQ13550.1"/>
    </source>
</evidence>
<accession>A0A2W5MJB8</accession>
<feature type="compositionally biased region" description="Basic and acidic residues" evidence="2">
    <location>
        <begin position="159"/>
        <end position="169"/>
    </location>
</feature>
<proteinExistence type="predicted"/>
<feature type="compositionally biased region" description="Polar residues" evidence="2">
    <location>
        <begin position="136"/>
        <end position="146"/>
    </location>
</feature>
<dbReference type="AlphaFoldDB" id="A0A2W5MJB8"/>
<comment type="caution">
    <text evidence="3">The sequence shown here is derived from an EMBL/GenBank/DDBJ whole genome shotgun (WGS) entry which is preliminary data.</text>
</comment>
<dbReference type="PROSITE" id="PS50005">
    <property type="entry name" value="TPR"/>
    <property type="match status" value="1"/>
</dbReference>
<dbReference type="Proteomes" id="UP000249577">
    <property type="component" value="Unassembled WGS sequence"/>
</dbReference>
<name>A0A2W5MJB8_ANCNO</name>
<dbReference type="InterPro" id="IPR019734">
    <property type="entry name" value="TPR_rpt"/>
</dbReference>
<gene>
    <name evidence="3" type="ORF">DI565_13460</name>
</gene>
<feature type="region of interest" description="Disordered" evidence="2">
    <location>
        <begin position="254"/>
        <end position="276"/>
    </location>
</feature>
<evidence type="ECO:0000256" key="2">
    <source>
        <dbReference type="SAM" id="MobiDB-lite"/>
    </source>
</evidence>
<evidence type="ECO:0000313" key="4">
    <source>
        <dbReference type="Proteomes" id="UP000249577"/>
    </source>
</evidence>
<organism evidence="3 4">
    <name type="scientific">Ancylobacter novellus</name>
    <name type="common">Thiobacillus novellus</name>
    <dbReference type="NCBI Taxonomy" id="921"/>
    <lineage>
        <taxon>Bacteria</taxon>
        <taxon>Pseudomonadati</taxon>
        <taxon>Pseudomonadota</taxon>
        <taxon>Alphaproteobacteria</taxon>
        <taxon>Hyphomicrobiales</taxon>
        <taxon>Xanthobacteraceae</taxon>
        <taxon>Ancylobacter</taxon>
    </lineage>
</organism>
<reference evidence="3 4" key="1">
    <citation type="submission" date="2017-08" db="EMBL/GenBank/DDBJ databases">
        <title>Infants hospitalized years apart are colonized by the same room-sourced microbial strains.</title>
        <authorList>
            <person name="Brooks B."/>
            <person name="Olm M.R."/>
            <person name="Firek B.A."/>
            <person name="Baker R."/>
            <person name="Thomas B.C."/>
            <person name="Morowitz M.J."/>
            <person name="Banfield J.F."/>
        </authorList>
    </citation>
    <scope>NUCLEOTIDE SEQUENCE [LARGE SCALE GENOMIC DNA]</scope>
    <source>
        <strain evidence="3">S2_005_003_R2_43</strain>
    </source>
</reference>
<keyword evidence="1" id="KW-0802">TPR repeat</keyword>
<dbReference type="InterPro" id="IPR011990">
    <property type="entry name" value="TPR-like_helical_dom_sf"/>
</dbReference>
<protein>
    <submittedName>
        <fullName evidence="3">Uncharacterized protein</fullName>
    </submittedName>
</protein>